<dbReference type="SUPFAM" id="SSF50249">
    <property type="entry name" value="Nucleic acid-binding proteins"/>
    <property type="match status" value="1"/>
</dbReference>
<sequence length="119" mass="13695">MRMWVRKSDTEPQVLYGVELILVDQQGNNIQASIGENLIKWHLDKLNEGDVYKIRKFSISPNSGKEMATYHPCRIWFEYGARILPIPNANIPLCVYNFVTFDEIFQGSMPNGLYIDVVA</sequence>
<comment type="caution">
    <text evidence="2">The sequence shown here is derived from an EMBL/GenBank/DDBJ whole genome shotgun (WGS) entry which is preliminary data.</text>
</comment>
<dbReference type="InterPro" id="IPR003871">
    <property type="entry name" value="RFA1B/D_OB_1st"/>
</dbReference>
<evidence type="ECO:0000313" key="2">
    <source>
        <dbReference type="EMBL" id="KAK9699034.1"/>
    </source>
</evidence>
<dbReference type="AlphaFoldDB" id="A0AAW1J937"/>
<feature type="domain" description="Replication protein A 70 kDa DNA-binding subunit B/D first OB fold" evidence="1">
    <location>
        <begin position="16"/>
        <end position="78"/>
    </location>
</feature>
<accession>A0AAW1J937</accession>
<evidence type="ECO:0000259" key="1">
    <source>
        <dbReference type="Pfam" id="PF02721"/>
    </source>
</evidence>
<organism evidence="2 3">
    <name type="scientific">Saponaria officinalis</name>
    <name type="common">Common soapwort</name>
    <name type="synonym">Lychnis saponaria</name>
    <dbReference type="NCBI Taxonomy" id="3572"/>
    <lineage>
        <taxon>Eukaryota</taxon>
        <taxon>Viridiplantae</taxon>
        <taxon>Streptophyta</taxon>
        <taxon>Embryophyta</taxon>
        <taxon>Tracheophyta</taxon>
        <taxon>Spermatophyta</taxon>
        <taxon>Magnoliopsida</taxon>
        <taxon>eudicotyledons</taxon>
        <taxon>Gunneridae</taxon>
        <taxon>Pentapetalae</taxon>
        <taxon>Caryophyllales</taxon>
        <taxon>Caryophyllaceae</taxon>
        <taxon>Caryophylleae</taxon>
        <taxon>Saponaria</taxon>
    </lineage>
</organism>
<gene>
    <name evidence="2" type="ORF">RND81_08G148400</name>
</gene>
<dbReference type="PANTHER" id="PTHR47165:SF4">
    <property type="entry name" value="OS03G0429900 PROTEIN"/>
    <property type="match status" value="1"/>
</dbReference>
<dbReference type="PANTHER" id="PTHR47165">
    <property type="entry name" value="OS03G0429900 PROTEIN"/>
    <property type="match status" value="1"/>
</dbReference>
<proteinExistence type="predicted"/>
<dbReference type="InterPro" id="IPR012340">
    <property type="entry name" value="NA-bd_OB-fold"/>
</dbReference>
<dbReference type="Pfam" id="PF02721">
    <property type="entry name" value="DUF223"/>
    <property type="match status" value="1"/>
</dbReference>
<protein>
    <recommendedName>
        <fullName evidence="1">Replication protein A 70 kDa DNA-binding subunit B/D first OB fold domain-containing protein</fullName>
    </recommendedName>
</protein>
<dbReference type="EMBL" id="JBDFQZ010000008">
    <property type="protein sequence ID" value="KAK9699034.1"/>
    <property type="molecule type" value="Genomic_DNA"/>
</dbReference>
<dbReference type="Gene3D" id="2.40.50.140">
    <property type="entry name" value="Nucleic acid-binding proteins"/>
    <property type="match status" value="1"/>
</dbReference>
<evidence type="ECO:0000313" key="3">
    <source>
        <dbReference type="Proteomes" id="UP001443914"/>
    </source>
</evidence>
<reference evidence="2" key="1">
    <citation type="submission" date="2024-03" db="EMBL/GenBank/DDBJ databases">
        <title>WGS assembly of Saponaria officinalis var. Norfolk2.</title>
        <authorList>
            <person name="Jenkins J."/>
            <person name="Shu S."/>
            <person name="Grimwood J."/>
            <person name="Barry K."/>
            <person name="Goodstein D."/>
            <person name="Schmutz J."/>
            <person name="Leebens-Mack J."/>
            <person name="Osbourn A."/>
        </authorList>
    </citation>
    <scope>NUCLEOTIDE SEQUENCE [LARGE SCALE GENOMIC DNA]</scope>
    <source>
        <strain evidence="2">JIC</strain>
    </source>
</reference>
<dbReference type="Proteomes" id="UP001443914">
    <property type="component" value="Unassembled WGS sequence"/>
</dbReference>
<name>A0AAW1J937_SAPOF</name>
<dbReference type="CDD" id="cd04480">
    <property type="entry name" value="RPA1_DBD_A_like"/>
    <property type="match status" value="1"/>
</dbReference>
<keyword evidence="3" id="KW-1185">Reference proteome</keyword>